<feature type="compositionally biased region" description="Basic and acidic residues" evidence="1">
    <location>
        <begin position="143"/>
        <end position="160"/>
    </location>
</feature>
<accession>A0A2G8SVT7</accession>
<dbReference type="NCBIfam" id="NF033547">
    <property type="entry name" value="transpos_IS1595"/>
    <property type="match status" value="1"/>
</dbReference>
<dbReference type="AlphaFoldDB" id="A0A2G8SVT7"/>
<name>A0A2G8SVT7_9BURK</name>
<dbReference type="InterPro" id="IPR024442">
    <property type="entry name" value="Transposase_Zn_ribbon"/>
</dbReference>
<evidence type="ECO:0000313" key="3">
    <source>
        <dbReference type="EMBL" id="PIL37803.1"/>
    </source>
</evidence>
<evidence type="ECO:0000256" key="1">
    <source>
        <dbReference type="SAM" id="MobiDB-lite"/>
    </source>
</evidence>
<evidence type="ECO:0000259" key="2">
    <source>
        <dbReference type="Pfam" id="PF12760"/>
    </source>
</evidence>
<keyword evidence="4" id="KW-1185">Reference proteome</keyword>
<evidence type="ECO:0000313" key="4">
    <source>
        <dbReference type="Proteomes" id="UP000228593"/>
    </source>
</evidence>
<sequence>MKDYGSEAQCEEALVAARWSHGFECPHCSHKLAYEFRRRELRYWQCKACRHQVSLRAGTMMENSKLPLTTWYLAIYLMTQSKTNIAALAMMRQLGITWKAAWLMKHKLMEAMRQREENQPLQGSVRVDDAYLGGERTGGKAGRGSENKVAEEPCGRDCRI</sequence>
<proteinExistence type="predicted"/>
<reference evidence="3 4" key="1">
    <citation type="submission" date="2017-10" db="EMBL/GenBank/DDBJ databases">
        <title>Massilia psychrophilum sp. nov., a novel purple-pigmented bacterium isolated from Tianshan glacier, Xinjiang Municipality, China.</title>
        <authorList>
            <person name="Wang H."/>
        </authorList>
    </citation>
    <scope>NUCLEOTIDE SEQUENCE [LARGE SCALE GENOMIC DNA]</scope>
    <source>
        <strain evidence="3 4">JCM 30813</strain>
    </source>
</reference>
<feature type="region of interest" description="Disordered" evidence="1">
    <location>
        <begin position="136"/>
        <end position="160"/>
    </location>
</feature>
<dbReference type="Proteomes" id="UP000228593">
    <property type="component" value="Unassembled WGS sequence"/>
</dbReference>
<gene>
    <name evidence="3" type="ORF">CR103_21550</name>
</gene>
<organism evidence="3 4">
    <name type="scientific">Massilia psychrophila</name>
    <dbReference type="NCBI Taxonomy" id="1603353"/>
    <lineage>
        <taxon>Bacteria</taxon>
        <taxon>Pseudomonadati</taxon>
        <taxon>Pseudomonadota</taxon>
        <taxon>Betaproteobacteria</taxon>
        <taxon>Burkholderiales</taxon>
        <taxon>Oxalobacteraceae</taxon>
        <taxon>Telluria group</taxon>
        <taxon>Massilia</taxon>
    </lineage>
</organism>
<comment type="caution">
    <text evidence="3">The sequence shown here is derived from an EMBL/GenBank/DDBJ whole genome shotgun (WGS) entry which is preliminary data.</text>
</comment>
<feature type="domain" description="Transposase zinc-ribbon" evidence="2">
    <location>
        <begin position="5"/>
        <end position="52"/>
    </location>
</feature>
<dbReference type="Pfam" id="PF12760">
    <property type="entry name" value="Zn_ribbon_IS1595"/>
    <property type="match status" value="1"/>
</dbReference>
<dbReference type="EMBL" id="PDOB01000075">
    <property type="protein sequence ID" value="PIL37803.1"/>
    <property type="molecule type" value="Genomic_DNA"/>
</dbReference>
<protein>
    <recommendedName>
        <fullName evidence="2">Transposase zinc-ribbon domain-containing protein</fullName>
    </recommendedName>
</protein>